<dbReference type="OrthoDB" id="1115230at2"/>
<dbReference type="RefSeq" id="WP_006928092.1">
    <property type="nucleotide sequence ID" value="NZ_CM001402.1"/>
</dbReference>
<proteinExistence type="predicted"/>
<organism evidence="2 3">
    <name type="scientific">Caldithrix abyssi DSM 13497</name>
    <dbReference type="NCBI Taxonomy" id="880073"/>
    <lineage>
        <taxon>Bacteria</taxon>
        <taxon>Pseudomonadati</taxon>
        <taxon>Calditrichota</taxon>
        <taxon>Calditrichia</taxon>
        <taxon>Calditrichales</taxon>
        <taxon>Calditrichaceae</taxon>
        <taxon>Caldithrix</taxon>
    </lineage>
</organism>
<protein>
    <recommendedName>
        <fullName evidence="5">DUF4837 domain-containing protein</fullName>
    </recommendedName>
</protein>
<dbReference type="Pfam" id="PF16125">
    <property type="entry name" value="DUF4837"/>
    <property type="match status" value="1"/>
</dbReference>
<dbReference type="InParanoid" id="H1XP18"/>
<sequence length="348" mass="41785">MFSMQKFKLKFILLVLAGVFIIKCGDYRPSSLGYPYRIFIVADSLLWEDIKQPVSDMFEGEVLTPVSEKKFYFTWIPLRMLNEFKKRMNIFFIGVLNENGEVNQYLKNVLPEEFKKGVEEGRYFYLFQDDLFARDQIGLFMVARDRKAFLKYFDEMKKQIYNTFEQKYYARLKKSMFEKGEQFKVEEYIENNFDFSIRVQHDYFVAIEEPQVPYLWLRRFDPDRWVSIWKIKGDSSMFTLDSIANVRDRFTRKYYEGDYVIREDTKLIQTDFKGQPTYKMVGLWRNDSILIGGPFRTYVIHYPQDSALYFVDIAVMAPGLLKKPYLDQLEVIARTFEIKGRAKKERQR</sequence>
<evidence type="ECO:0000313" key="3">
    <source>
        <dbReference type="Proteomes" id="UP000004671"/>
    </source>
</evidence>
<evidence type="ECO:0008006" key="5">
    <source>
        <dbReference type="Google" id="ProtNLM"/>
    </source>
</evidence>
<evidence type="ECO:0000313" key="4">
    <source>
        <dbReference type="Proteomes" id="UP000183868"/>
    </source>
</evidence>
<evidence type="ECO:0000313" key="2">
    <source>
        <dbReference type="EMBL" id="EHO41010.1"/>
    </source>
</evidence>
<reference evidence="1 4" key="2">
    <citation type="submission" date="2016-11" db="EMBL/GenBank/DDBJ databases">
        <title>Genomic analysis of Caldithrix abyssi and proposal of a novel bacterial phylum Caldithrichaeota.</title>
        <authorList>
            <person name="Kublanov I."/>
            <person name="Sigalova O."/>
            <person name="Gavrilov S."/>
            <person name="Lebedinsky A."/>
            <person name="Ivanova N."/>
            <person name="Daum C."/>
            <person name="Reddy T."/>
            <person name="Klenk H.P."/>
            <person name="Goker M."/>
            <person name="Reva O."/>
            <person name="Miroshnichenko M."/>
            <person name="Kyprides N."/>
            <person name="Woyke T."/>
            <person name="Gelfand M."/>
        </authorList>
    </citation>
    <scope>NUCLEOTIDE SEQUENCE [LARGE SCALE GENOMIC DNA]</scope>
    <source>
        <strain evidence="1 4">LF13</strain>
    </source>
</reference>
<dbReference type="STRING" id="880073.Cabys_3720"/>
<dbReference type="EMBL" id="CP018099">
    <property type="protein sequence ID" value="APF20466.1"/>
    <property type="molecule type" value="Genomic_DNA"/>
</dbReference>
<dbReference type="eggNOG" id="ENOG5032ZJI">
    <property type="taxonomic scope" value="Bacteria"/>
</dbReference>
<dbReference type="PaxDb" id="880073-Calab_1387"/>
<accession>H1XP18</accession>
<dbReference type="AlphaFoldDB" id="H1XP18"/>
<dbReference type="InterPro" id="IPR032286">
    <property type="entry name" value="DUF4837"/>
</dbReference>
<keyword evidence="3" id="KW-1185">Reference proteome</keyword>
<name>H1XP18_CALAY</name>
<gene>
    <name evidence="1" type="ORF">Cabys_3720</name>
    <name evidence="2" type="ORF">Calab_1387</name>
</gene>
<dbReference type="Proteomes" id="UP000004671">
    <property type="component" value="Chromosome"/>
</dbReference>
<dbReference type="KEGG" id="caby:Cabys_3720"/>
<reference evidence="2 3" key="1">
    <citation type="submission" date="2011-09" db="EMBL/GenBank/DDBJ databases">
        <title>The permanent draft genome of Caldithrix abyssi DSM 13497.</title>
        <authorList>
            <consortium name="US DOE Joint Genome Institute (JGI-PGF)"/>
            <person name="Lucas S."/>
            <person name="Han J."/>
            <person name="Lapidus A."/>
            <person name="Bruce D."/>
            <person name="Goodwin L."/>
            <person name="Pitluck S."/>
            <person name="Peters L."/>
            <person name="Kyrpides N."/>
            <person name="Mavromatis K."/>
            <person name="Ivanova N."/>
            <person name="Mikhailova N."/>
            <person name="Chertkov O."/>
            <person name="Detter J.C."/>
            <person name="Tapia R."/>
            <person name="Han C."/>
            <person name="Land M."/>
            <person name="Hauser L."/>
            <person name="Markowitz V."/>
            <person name="Cheng J.-F."/>
            <person name="Hugenholtz P."/>
            <person name="Woyke T."/>
            <person name="Wu D."/>
            <person name="Spring S."/>
            <person name="Brambilla E."/>
            <person name="Klenk H.-P."/>
            <person name="Eisen J.A."/>
        </authorList>
    </citation>
    <scope>NUCLEOTIDE SEQUENCE [LARGE SCALE GENOMIC DNA]</scope>
    <source>
        <strain evidence="2 3">DSM 13497</strain>
    </source>
</reference>
<dbReference type="HOGENOM" id="CLU_796144_0_0_0"/>
<evidence type="ECO:0000313" key="1">
    <source>
        <dbReference type="EMBL" id="APF20466.1"/>
    </source>
</evidence>
<dbReference type="EMBL" id="CM001402">
    <property type="protein sequence ID" value="EHO41010.1"/>
    <property type="molecule type" value="Genomic_DNA"/>
</dbReference>
<dbReference type="Proteomes" id="UP000183868">
    <property type="component" value="Chromosome"/>
</dbReference>